<evidence type="ECO:0000256" key="16">
    <source>
        <dbReference type="ARBA" id="ARBA00023004"/>
    </source>
</evidence>
<keyword evidence="10 19" id="KW-0479">Metal-binding</keyword>
<evidence type="ECO:0000256" key="21">
    <source>
        <dbReference type="PIRSR" id="PIRSR000006-2"/>
    </source>
</evidence>
<dbReference type="InterPro" id="IPR008168">
    <property type="entry name" value="Cyt_C_IC"/>
</dbReference>
<comment type="caution">
    <text evidence="24">The sequence shown here is derived from an EMBL/GenBank/DDBJ whole genome shotgun (WGS) entry which is preliminary data.</text>
</comment>
<feature type="binding site" description="axial binding residue" evidence="20">
    <location>
        <position position="139"/>
    </location>
    <ligand>
        <name>heme c</name>
        <dbReference type="ChEBI" id="CHEBI:61717"/>
        <label>1</label>
    </ligand>
    <ligandPart>
        <name>Fe</name>
        <dbReference type="ChEBI" id="CHEBI:18248"/>
    </ligandPart>
</feature>
<dbReference type="InterPro" id="IPR032858">
    <property type="entry name" value="CcoP_N"/>
</dbReference>
<dbReference type="NCBIfam" id="TIGR00782">
    <property type="entry name" value="ccoP"/>
    <property type="match status" value="1"/>
</dbReference>
<dbReference type="Gene3D" id="6.10.280.130">
    <property type="match status" value="1"/>
</dbReference>
<dbReference type="InterPro" id="IPR004678">
    <property type="entry name" value="Cyt_c_oxidase_cbb3_su3"/>
</dbReference>
<evidence type="ECO:0000313" key="24">
    <source>
        <dbReference type="EMBL" id="KGI77866.1"/>
    </source>
</evidence>
<evidence type="ECO:0000256" key="1">
    <source>
        <dbReference type="ARBA" id="ARBA00004533"/>
    </source>
</evidence>
<feature type="binding site" description="axial binding residue" evidence="20">
    <location>
        <position position="225"/>
    </location>
    <ligand>
        <name>heme c</name>
        <dbReference type="ChEBI" id="CHEBI:61717"/>
        <label>2</label>
    </ligand>
    <ligandPart>
        <name>Fe</name>
        <dbReference type="ChEBI" id="CHEBI:18248"/>
    </ligandPart>
</feature>
<feature type="binding site" description="covalent" evidence="21">
    <location>
        <position position="224"/>
    </location>
    <ligand>
        <name>heme c</name>
        <dbReference type="ChEBI" id="CHEBI:61717"/>
        <label>2</label>
    </ligand>
</feature>
<keyword evidence="15 19" id="KW-0560">Oxidoreductase</keyword>
<feature type="binding site" description="axial binding residue" evidence="20">
    <location>
        <position position="266"/>
    </location>
    <ligand>
        <name>heme c</name>
        <dbReference type="ChEBI" id="CHEBI:61717"/>
        <label>1</label>
    </ligand>
    <ligandPart>
        <name>Fe</name>
        <dbReference type="ChEBI" id="CHEBI:18248"/>
    </ligandPart>
</feature>
<keyword evidence="12 19" id="KW-0375">Hydrogen ion transport</keyword>
<evidence type="ECO:0000313" key="27">
    <source>
        <dbReference type="Proteomes" id="UP000560000"/>
    </source>
</evidence>
<keyword evidence="7 19" id="KW-0349">Heme</keyword>
<feature type="binding site" description="covalent" evidence="21">
    <location>
        <position position="221"/>
    </location>
    <ligand>
        <name>heme c</name>
        <dbReference type="ChEBI" id="CHEBI:61717"/>
        <label>2</label>
    </ligand>
</feature>
<keyword evidence="18 19" id="KW-0472">Membrane</keyword>
<dbReference type="Pfam" id="PF13442">
    <property type="entry name" value="Cytochrome_CBB3"/>
    <property type="match status" value="2"/>
</dbReference>
<evidence type="ECO:0000256" key="13">
    <source>
        <dbReference type="ARBA" id="ARBA00022982"/>
    </source>
</evidence>
<dbReference type="InterPro" id="IPR050597">
    <property type="entry name" value="Cytochrome_c_Oxidase_Subunit"/>
</dbReference>
<feature type="binding site" description="covalent" evidence="21">
    <location>
        <position position="135"/>
    </location>
    <ligand>
        <name>heme c</name>
        <dbReference type="ChEBI" id="CHEBI:61717"/>
        <label>1</label>
    </ligand>
</feature>
<reference evidence="25 27" key="2">
    <citation type="submission" date="2020-08" db="EMBL/GenBank/DDBJ databases">
        <title>Genomic Encyclopedia of Type Strains, Phase IV (KMG-IV): sequencing the most valuable type-strain genomes for metagenomic binning, comparative biology and taxonomic classification.</title>
        <authorList>
            <person name="Goeker M."/>
        </authorList>
    </citation>
    <scope>NUCLEOTIDE SEQUENCE [LARGE SCALE GENOMIC DNA]</scope>
    <source>
        <strain evidence="25 27">DSM 107085</strain>
    </source>
</reference>
<keyword evidence="17 19" id="KW-0406">Ion transport</keyword>
<evidence type="ECO:0000256" key="3">
    <source>
        <dbReference type="ARBA" id="ARBA00006113"/>
    </source>
</evidence>
<feature type="binding site" description="covalent" evidence="21">
    <location>
        <position position="138"/>
    </location>
    <ligand>
        <name>heme c</name>
        <dbReference type="ChEBI" id="CHEBI:61717"/>
        <label>1</label>
    </ligand>
</feature>
<feature type="transmembrane region" description="Helical" evidence="22">
    <location>
        <begin position="7"/>
        <end position="25"/>
    </location>
</feature>
<keyword evidence="8 19" id="KW-0679">Respiratory chain</keyword>
<evidence type="ECO:0000313" key="25">
    <source>
        <dbReference type="EMBL" id="MBB6183784.1"/>
    </source>
</evidence>
<dbReference type="PANTHER" id="PTHR33751:SF1">
    <property type="entry name" value="CBB3-TYPE CYTOCHROME C OXIDASE SUBUNIT FIXP"/>
    <property type="match status" value="1"/>
</dbReference>
<dbReference type="UniPathway" id="UPA00705"/>
<dbReference type="GO" id="GO:0005886">
    <property type="term" value="C:plasma membrane"/>
    <property type="evidence" value="ECO:0007669"/>
    <property type="project" value="UniProtKB-SubCell"/>
</dbReference>
<sequence length="301" mass="32390">MSMFWSIFVMVLVTINVVGAIWLLFGNAKSAPGETTGHTWDENLTEYNKPLPMWWIGLFVLSVAFGIGYLVLYPGFGAVKGSLDWTSVKQHDAHVAEANARLEKLFAQFRDVPMAKLVDDPKALGIGHNVFANNCAMCHGSDARGARGFPNLTDNDWLYGGDPQTVIATITHGRNGVMPAWGAVVGDQGVTELAHYVRELSGQSHDASLAEAGKTRYMTLCIACHGPTGKGNPALGAPNLTDATWLYGGDLATIEATIRNGRNGHMPAWDKTLGPDRIRMAAAWVLAQSKRAPADTAEAAQ</sequence>
<comment type="cofactor">
    <cofactor evidence="19 21">
        <name>heme c</name>
        <dbReference type="ChEBI" id="CHEBI:61717"/>
    </cofactor>
    <text evidence="19 21">Binds 2 heme C groups per subunit.</text>
</comment>
<dbReference type="GO" id="GO:0020037">
    <property type="term" value="F:heme binding"/>
    <property type="evidence" value="ECO:0007669"/>
    <property type="project" value="InterPro"/>
</dbReference>
<evidence type="ECO:0000259" key="23">
    <source>
        <dbReference type="PROSITE" id="PS51007"/>
    </source>
</evidence>
<protein>
    <recommendedName>
        <fullName evidence="19">Cbb3-type cytochrome c oxidase subunit</fullName>
    </recommendedName>
</protein>
<dbReference type="PROSITE" id="PS51007">
    <property type="entry name" value="CYTC"/>
    <property type="match status" value="2"/>
</dbReference>
<comment type="subunit">
    <text evidence="19">Component of the cbb3-type cytochrome c oxidase.</text>
</comment>
<dbReference type="Proteomes" id="UP000560000">
    <property type="component" value="Unassembled WGS sequence"/>
</dbReference>
<dbReference type="Gene3D" id="1.10.760.10">
    <property type="entry name" value="Cytochrome c-like domain"/>
    <property type="match status" value="2"/>
</dbReference>
<dbReference type="Pfam" id="PF14715">
    <property type="entry name" value="FixP_N"/>
    <property type="match status" value="1"/>
</dbReference>
<keyword evidence="11" id="KW-0677">Repeat</keyword>
<comment type="function">
    <text evidence="19">C-type cytochrome. Part of the cbb3-type cytochrome c oxidase complex.</text>
</comment>
<evidence type="ECO:0000256" key="6">
    <source>
        <dbReference type="ARBA" id="ARBA00022519"/>
    </source>
</evidence>
<dbReference type="AlphaFoldDB" id="A0A099CW23"/>
<dbReference type="OrthoDB" id="9811281at2"/>
<dbReference type="InterPro" id="IPR038414">
    <property type="entry name" value="CcoP_N_sf"/>
</dbReference>
<comment type="subcellular location">
    <subcellularLocation>
        <location evidence="1 19">Cell inner membrane</location>
    </subcellularLocation>
</comment>
<dbReference type="PIRSF" id="PIRSF000006">
    <property type="entry name" value="Cbb3-Cox_fixP"/>
    <property type="match status" value="1"/>
</dbReference>
<proteinExistence type="inferred from homology"/>
<dbReference type="PANTHER" id="PTHR33751">
    <property type="entry name" value="CBB3-TYPE CYTOCHROME C OXIDASE SUBUNIT FIXP"/>
    <property type="match status" value="1"/>
</dbReference>
<feature type="domain" description="Cytochrome c" evidence="23">
    <location>
        <begin position="208"/>
        <end position="289"/>
    </location>
</feature>
<dbReference type="GO" id="GO:0009055">
    <property type="term" value="F:electron transfer activity"/>
    <property type="evidence" value="ECO:0007669"/>
    <property type="project" value="InterPro"/>
</dbReference>
<evidence type="ECO:0000256" key="22">
    <source>
        <dbReference type="SAM" id="Phobius"/>
    </source>
</evidence>
<reference evidence="24 26" key="1">
    <citation type="submission" date="2014-09" db="EMBL/GenBank/DDBJ databases">
        <title>Xanthomonadaceae 3.5X direct submission.</title>
        <authorList>
            <person name="Fang T."/>
            <person name="Wang H."/>
        </authorList>
    </citation>
    <scope>NUCLEOTIDE SEQUENCE [LARGE SCALE GENOMIC DNA]</scope>
    <source>
        <strain evidence="24 26">3.5X</strain>
    </source>
</reference>
<feature type="domain" description="Cytochrome c" evidence="23">
    <location>
        <begin position="122"/>
        <end position="201"/>
    </location>
</feature>
<dbReference type="STRING" id="1543381.LF63_0105505"/>
<keyword evidence="6 19" id="KW-0997">Cell inner membrane</keyword>
<keyword evidence="9 22" id="KW-0812">Transmembrane</keyword>
<dbReference type="PRINTS" id="PR00605">
    <property type="entry name" value="CYTCHROMECIC"/>
</dbReference>
<evidence type="ECO:0000256" key="14">
    <source>
        <dbReference type="ARBA" id="ARBA00022989"/>
    </source>
</evidence>
<comment type="pathway">
    <text evidence="2 19">Energy metabolism; oxidative phosphorylation.</text>
</comment>
<dbReference type="Proteomes" id="UP000029708">
    <property type="component" value="Unassembled WGS sequence"/>
</dbReference>
<evidence type="ECO:0000256" key="20">
    <source>
        <dbReference type="PIRSR" id="PIRSR000006-1"/>
    </source>
</evidence>
<evidence type="ECO:0000256" key="7">
    <source>
        <dbReference type="ARBA" id="ARBA00022617"/>
    </source>
</evidence>
<evidence type="ECO:0000313" key="26">
    <source>
        <dbReference type="Proteomes" id="UP000029708"/>
    </source>
</evidence>
<evidence type="ECO:0000256" key="12">
    <source>
        <dbReference type="ARBA" id="ARBA00022781"/>
    </source>
</evidence>
<name>A0A099CW23_9GAMM</name>
<dbReference type="EMBL" id="JROI01000010">
    <property type="protein sequence ID" value="KGI77866.1"/>
    <property type="molecule type" value="Genomic_DNA"/>
</dbReference>
<evidence type="ECO:0000256" key="17">
    <source>
        <dbReference type="ARBA" id="ARBA00023065"/>
    </source>
</evidence>
<evidence type="ECO:0000256" key="5">
    <source>
        <dbReference type="ARBA" id="ARBA00022475"/>
    </source>
</evidence>
<dbReference type="InterPro" id="IPR036909">
    <property type="entry name" value="Cyt_c-like_dom_sf"/>
</dbReference>
<gene>
    <name evidence="25" type="ORF">HNQ86_001129</name>
    <name evidence="24" type="ORF">LF63_0105505</name>
</gene>
<evidence type="ECO:0000256" key="18">
    <source>
        <dbReference type="ARBA" id="ARBA00023136"/>
    </source>
</evidence>
<dbReference type="GO" id="GO:0016491">
    <property type="term" value="F:oxidoreductase activity"/>
    <property type="evidence" value="ECO:0007669"/>
    <property type="project" value="UniProtKB-KW"/>
</dbReference>
<dbReference type="GO" id="GO:0006119">
    <property type="term" value="P:oxidative phosphorylation"/>
    <property type="evidence" value="ECO:0007669"/>
    <property type="project" value="UniProtKB-UniPathway"/>
</dbReference>
<dbReference type="EMBL" id="JACHET010000001">
    <property type="protein sequence ID" value="MBB6183784.1"/>
    <property type="molecule type" value="Genomic_DNA"/>
</dbReference>
<keyword evidence="16 19" id="KW-0408">Iron</keyword>
<feature type="transmembrane region" description="Helical" evidence="22">
    <location>
        <begin position="53"/>
        <end position="72"/>
    </location>
</feature>
<dbReference type="GO" id="GO:0005506">
    <property type="term" value="F:iron ion binding"/>
    <property type="evidence" value="ECO:0007669"/>
    <property type="project" value="InterPro"/>
</dbReference>
<keyword evidence="14 22" id="KW-1133">Transmembrane helix</keyword>
<evidence type="ECO:0000256" key="8">
    <source>
        <dbReference type="ARBA" id="ARBA00022660"/>
    </source>
</evidence>
<evidence type="ECO:0000256" key="10">
    <source>
        <dbReference type="ARBA" id="ARBA00022723"/>
    </source>
</evidence>
<keyword evidence="13 19" id="KW-0249">Electron transport</keyword>
<feature type="binding site" description="axial binding residue" evidence="20">
    <location>
        <position position="178"/>
    </location>
    <ligand>
        <name>heme c</name>
        <dbReference type="ChEBI" id="CHEBI:61717"/>
        <label>2</label>
    </ligand>
    <ligandPart>
        <name>Fe</name>
        <dbReference type="ChEBI" id="CHEBI:18248"/>
    </ligandPart>
</feature>
<dbReference type="SUPFAM" id="SSF46626">
    <property type="entry name" value="Cytochrome c"/>
    <property type="match status" value="2"/>
</dbReference>
<accession>A0A099CW23</accession>
<dbReference type="RefSeq" id="WP_043100202.1">
    <property type="nucleotide sequence ID" value="NZ_JACHET010000001.1"/>
</dbReference>
<evidence type="ECO:0000256" key="9">
    <source>
        <dbReference type="ARBA" id="ARBA00022692"/>
    </source>
</evidence>
<evidence type="ECO:0000256" key="2">
    <source>
        <dbReference type="ARBA" id="ARBA00004673"/>
    </source>
</evidence>
<dbReference type="HOGENOM" id="CLU_047545_2_0_6"/>
<keyword evidence="26" id="KW-1185">Reference proteome</keyword>
<comment type="similarity">
    <text evidence="3 19">Belongs to the CcoP / FixP family.</text>
</comment>
<dbReference type="InterPro" id="IPR009056">
    <property type="entry name" value="Cyt_c-like_dom"/>
</dbReference>
<keyword evidence="4 19" id="KW-0813">Transport</keyword>
<evidence type="ECO:0000256" key="15">
    <source>
        <dbReference type="ARBA" id="ARBA00023002"/>
    </source>
</evidence>
<evidence type="ECO:0000256" key="19">
    <source>
        <dbReference type="PIRNR" id="PIRNR000006"/>
    </source>
</evidence>
<evidence type="ECO:0000256" key="4">
    <source>
        <dbReference type="ARBA" id="ARBA00022448"/>
    </source>
</evidence>
<dbReference type="GO" id="GO:1902600">
    <property type="term" value="P:proton transmembrane transport"/>
    <property type="evidence" value="ECO:0007669"/>
    <property type="project" value="UniProtKB-KW"/>
</dbReference>
<evidence type="ECO:0000256" key="11">
    <source>
        <dbReference type="ARBA" id="ARBA00022737"/>
    </source>
</evidence>
<keyword evidence="5 19" id="KW-1003">Cell membrane</keyword>
<organism evidence="24 26">
    <name type="scientific">Oleiagrimonas soli</name>
    <dbReference type="NCBI Taxonomy" id="1543381"/>
    <lineage>
        <taxon>Bacteria</taxon>
        <taxon>Pseudomonadati</taxon>
        <taxon>Pseudomonadota</taxon>
        <taxon>Gammaproteobacteria</taxon>
        <taxon>Lysobacterales</taxon>
        <taxon>Rhodanobacteraceae</taxon>
        <taxon>Oleiagrimonas</taxon>
    </lineage>
</organism>